<dbReference type="InterPro" id="IPR007854">
    <property type="entry name" value="Fip1_dom"/>
</dbReference>
<evidence type="ECO:0000256" key="3">
    <source>
        <dbReference type="ARBA" id="ARBA00022664"/>
    </source>
</evidence>
<feature type="compositionally biased region" description="Gly residues" evidence="5">
    <location>
        <begin position="394"/>
        <end position="405"/>
    </location>
</feature>
<evidence type="ECO:0000313" key="7">
    <source>
        <dbReference type="EMBL" id="KAL2917285.1"/>
    </source>
</evidence>
<comment type="similarity">
    <text evidence="2">Belongs to the FIP1 family.</text>
</comment>
<organism evidence="7 8">
    <name type="scientific">Polyrhizophydium stewartii</name>
    <dbReference type="NCBI Taxonomy" id="2732419"/>
    <lineage>
        <taxon>Eukaryota</taxon>
        <taxon>Fungi</taxon>
        <taxon>Fungi incertae sedis</taxon>
        <taxon>Chytridiomycota</taxon>
        <taxon>Chytridiomycota incertae sedis</taxon>
        <taxon>Chytridiomycetes</taxon>
        <taxon>Rhizophydiales</taxon>
        <taxon>Rhizophydiales incertae sedis</taxon>
        <taxon>Polyrhizophydium</taxon>
    </lineage>
</organism>
<feature type="compositionally biased region" description="Low complexity" evidence="5">
    <location>
        <begin position="82"/>
        <end position="138"/>
    </location>
</feature>
<dbReference type="EMBL" id="JADGIZ020000012">
    <property type="protein sequence ID" value="KAL2917285.1"/>
    <property type="molecule type" value="Genomic_DNA"/>
</dbReference>
<feature type="compositionally biased region" description="Low complexity" evidence="5">
    <location>
        <begin position="45"/>
        <end position="61"/>
    </location>
</feature>
<feature type="compositionally biased region" description="Basic and acidic residues" evidence="5">
    <location>
        <begin position="26"/>
        <end position="39"/>
    </location>
</feature>
<feature type="region of interest" description="Disordered" evidence="5">
    <location>
        <begin position="1"/>
        <end position="156"/>
    </location>
</feature>
<dbReference type="Pfam" id="PF05182">
    <property type="entry name" value="Fip1"/>
    <property type="match status" value="1"/>
</dbReference>
<proteinExistence type="inferred from homology"/>
<evidence type="ECO:0000256" key="4">
    <source>
        <dbReference type="ARBA" id="ARBA00023242"/>
    </source>
</evidence>
<feature type="compositionally biased region" description="Acidic residues" evidence="5">
    <location>
        <begin position="1"/>
        <end position="10"/>
    </location>
</feature>
<sequence>MSAQDDDDEFLYGSGADAPSAAGPGPRDDVKAEDTKTEDAGGAPGAAAVAAGNDAPAAGNADAKDEADDSVSVTDSDESDLEVVMTTTQPAATPASGAGAAAAGSGKQAGAPAAGPGASGAAAGASGTPAAPKSAKPTIGLPIPRQDSSAPAAGVGPAAAKSTIDINAMGQFDGKDIIDVEMESFEEKPWRKPGADITDYFNYGFNEQTWRAYCSKQKIMREEIQMQKRLNNELRSDIDYGFDMQAFNAQQRMLGNPMAGLTAGRFQRAPQSGFADARGRQPPVLGKRSRGDDDAVQILGSSGPGGAGPDQPLMLPGMQGDGPGGPAGMAIGGAMPVEAMNFRPDFRQMQRQGVPLPFPPPLAGGIFPGMPGAFMPPGFPKFPQPPHGRPGHAGPMGGRPPGGMPGMPVPPLGAMPMPPHMMEALGDQSARFMSEPRATPPHHSASGDEALRAGPIRAIEDMGRPGGASPAFDRDRSDAGSARGDRDRDRDMDRDGRDRKDRDRRDRERERDRDRDRERERDRDRERERERDRDRERERDRER</sequence>
<feature type="compositionally biased region" description="Acidic residues" evidence="5">
    <location>
        <begin position="65"/>
        <end position="81"/>
    </location>
</feature>
<dbReference type="PANTHER" id="PTHR13484:SF0">
    <property type="entry name" value="PRE-MRNA 3'-END-PROCESSING FACTOR FIP1"/>
    <property type="match status" value="1"/>
</dbReference>
<keyword evidence="8" id="KW-1185">Reference proteome</keyword>
<evidence type="ECO:0000313" key="8">
    <source>
        <dbReference type="Proteomes" id="UP001527925"/>
    </source>
</evidence>
<dbReference type="PANTHER" id="PTHR13484">
    <property type="entry name" value="FIP1-LIKE 1 PROTEIN"/>
    <property type="match status" value="1"/>
</dbReference>
<name>A0ABR4NCM1_9FUNG</name>
<reference evidence="7 8" key="1">
    <citation type="submission" date="2023-09" db="EMBL/GenBank/DDBJ databases">
        <title>Pangenome analysis of Batrachochytrium dendrobatidis and related Chytrids.</title>
        <authorList>
            <person name="Yacoub M.N."/>
            <person name="Stajich J.E."/>
            <person name="James T.Y."/>
        </authorList>
    </citation>
    <scope>NUCLEOTIDE SEQUENCE [LARGE SCALE GENOMIC DNA]</scope>
    <source>
        <strain evidence="7 8">JEL0888</strain>
    </source>
</reference>
<accession>A0ABR4NCM1</accession>
<feature type="domain" description="Pre-mRNA polyadenylation factor Fip1" evidence="6">
    <location>
        <begin position="179"/>
        <end position="221"/>
    </location>
</feature>
<feature type="compositionally biased region" description="Low complexity" evidence="5">
    <location>
        <begin position="13"/>
        <end position="25"/>
    </location>
</feature>
<keyword evidence="3" id="KW-0507">mRNA processing</keyword>
<evidence type="ECO:0000256" key="2">
    <source>
        <dbReference type="ARBA" id="ARBA00007459"/>
    </source>
</evidence>
<dbReference type="Proteomes" id="UP001527925">
    <property type="component" value="Unassembled WGS sequence"/>
</dbReference>
<comment type="subcellular location">
    <subcellularLocation>
        <location evidence="1">Nucleus</location>
    </subcellularLocation>
</comment>
<evidence type="ECO:0000256" key="5">
    <source>
        <dbReference type="SAM" id="MobiDB-lite"/>
    </source>
</evidence>
<feature type="compositionally biased region" description="Basic and acidic residues" evidence="5">
    <location>
        <begin position="472"/>
        <end position="543"/>
    </location>
</feature>
<protein>
    <submittedName>
        <fullName evidence="7">Cleavage polyadenylation factor subunit fip1</fullName>
    </submittedName>
</protein>
<keyword evidence="4" id="KW-0539">Nucleus</keyword>
<evidence type="ECO:0000259" key="6">
    <source>
        <dbReference type="Pfam" id="PF05182"/>
    </source>
</evidence>
<evidence type="ECO:0000256" key="1">
    <source>
        <dbReference type="ARBA" id="ARBA00004123"/>
    </source>
</evidence>
<comment type="caution">
    <text evidence="7">The sequence shown here is derived from an EMBL/GenBank/DDBJ whole genome shotgun (WGS) entry which is preliminary data.</text>
</comment>
<feature type="region of interest" description="Disordered" evidence="5">
    <location>
        <begin position="271"/>
        <end position="316"/>
    </location>
</feature>
<feature type="region of interest" description="Disordered" evidence="5">
    <location>
        <begin position="384"/>
        <end position="406"/>
    </location>
</feature>
<gene>
    <name evidence="7" type="primary">FIP1</name>
    <name evidence="7" type="ORF">HK105_203350</name>
</gene>
<feature type="region of interest" description="Disordered" evidence="5">
    <location>
        <begin position="460"/>
        <end position="543"/>
    </location>
</feature>
<dbReference type="InterPro" id="IPR051187">
    <property type="entry name" value="Pre-mRNA_3'-end_processing_reg"/>
</dbReference>